<accession>A0ABX0IUF8</accession>
<name>A0ABX0IUF8_9FLAO</name>
<proteinExistence type="predicted"/>
<dbReference type="EMBL" id="VEVQ02000015">
    <property type="protein sequence ID" value="NHN27517.1"/>
    <property type="molecule type" value="Genomic_DNA"/>
</dbReference>
<organism evidence="1 2">
    <name type="scientific">Flavobacterium jejuense</name>
    <dbReference type="NCBI Taxonomy" id="1544455"/>
    <lineage>
        <taxon>Bacteria</taxon>
        <taxon>Pseudomonadati</taxon>
        <taxon>Bacteroidota</taxon>
        <taxon>Flavobacteriia</taxon>
        <taxon>Flavobacteriales</taxon>
        <taxon>Flavobacteriaceae</taxon>
        <taxon>Flavobacterium</taxon>
    </lineage>
</organism>
<evidence type="ECO:0000313" key="2">
    <source>
        <dbReference type="Proteomes" id="UP000817854"/>
    </source>
</evidence>
<gene>
    <name evidence="1" type="ORF">FIA58_017695</name>
</gene>
<sequence length="150" mass="17748">MKKVLIILTFISIIVLLFWFGIEVIRTINSLDEIGKPLFEKKIIKFQNKKTEIYLKSKNWGLTGDHKISVISTNPDKEFQPDSISEYIFKGFEEIIYSVEKDTLKIFARHLPTIPKKFDSEIQIKVMKVENNIEWNKIKEKTKKSYETFE</sequence>
<reference evidence="1" key="1">
    <citation type="submission" date="2019-05" db="EMBL/GenBank/DDBJ databases">
        <authorList>
            <person name="Lianzixin W."/>
        </authorList>
    </citation>
    <scope>NUCLEOTIDE SEQUENCE</scope>
    <source>
        <strain evidence="1">EC11</strain>
    </source>
</reference>
<dbReference type="Proteomes" id="UP000817854">
    <property type="component" value="Unassembled WGS sequence"/>
</dbReference>
<reference evidence="1" key="2">
    <citation type="submission" date="2020-02" db="EMBL/GenBank/DDBJ databases">
        <title>Flavobacterium profundi sp. nov., isolated from a deep-sea seamount.</title>
        <authorList>
            <person name="Zhang D.-C."/>
        </authorList>
    </citation>
    <scope>NUCLEOTIDE SEQUENCE</scope>
    <source>
        <strain evidence="1">EC11</strain>
    </source>
</reference>
<protein>
    <submittedName>
        <fullName evidence="1">Uncharacterized protein</fullName>
    </submittedName>
</protein>
<keyword evidence="2" id="KW-1185">Reference proteome</keyword>
<dbReference type="RefSeq" id="WP_140964031.1">
    <property type="nucleotide sequence ID" value="NZ_VEVQ02000015.1"/>
</dbReference>
<evidence type="ECO:0000313" key="1">
    <source>
        <dbReference type="EMBL" id="NHN27517.1"/>
    </source>
</evidence>
<comment type="caution">
    <text evidence="1">The sequence shown here is derived from an EMBL/GenBank/DDBJ whole genome shotgun (WGS) entry which is preliminary data.</text>
</comment>